<evidence type="ECO:0000313" key="10">
    <source>
        <dbReference type="EMBL" id="SSC65269.1"/>
    </source>
</evidence>
<evidence type="ECO:0000256" key="8">
    <source>
        <dbReference type="SAM" id="Phobius"/>
    </source>
</evidence>
<dbReference type="GO" id="GO:0051607">
    <property type="term" value="P:defense response to virus"/>
    <property type="evidence" value="ECO:0007669"/>
    <property type="project" value="UniProtKB-KW"/>
</dbReference>
<keyword evidence="3 8" id="KW-0812">Transmembrane</keyword>
<proteinExistence type="predicted"/>
<organism evidence="10 11">
    <name type="scientific">Ciceribacter selenitireducens ATCC BAA-1503</name>
    <dbReference type="NCBI Taxonomy" id="1336235"/>
    <lineage>
        <taxon>Bacteria</taxon>
        <taxon>Pseudomonadati</taxon>
        <taxon>Pseudomonadota</taxon>
        <taxon>Alphaproteobacteria</taxon>
        <taxon>Hyphomicrobiales</taxon>
        <taxon>Rhizobiaceae</taxon>
        <taxon>Ciceribacter</taxon>
    </lineage>
</organism>
<evidence type="ECO:0000256" key="1">
    <source>
        <dbReference type="ARBA" id="ARBA00004236"/>
    </source>
</evidence>
<evidence type="ECO:0000256" key="4">
    <source>
        <dbReference type="ARBA" id="ARBA00022741"/>
    </source>
</evidence>
<evidence type="ECO:0000256" key="7">
    <source>
        <dbReference type="ARBA" id="ARBA00023136"/>
    </source>
</evidence>
<dbReference type="EMBL" id="UEYP01000001">
    <property type="protein sequence ID" value="SSC65269.1"/>
    <property type="molecule type" value="Genomic_DNA"/>
</dbReference>
<dbReference type="OrthoDB" id="7348949at2"/>
<keyword evidence="2" id="KW-1003">Cell membrane</keyword>
<feature type="domain" description="Pycsar effector protein" evidence="9">
    <location>
        <begin position="29"/>
        <end position="179"/>
    </location>
</feature>
<evidence type="ECO:0000256" key="3">
    <source>
        <dbReference type="ARBA" id="ARBA00022692"/>
    </source>
</evidence>
<protein>
    <recommendedName>
        <fullName evidence="9">Pycsar effector protein domain-containing protein</fullName>
    </recommendedName>
</protein>
<keyword evidence="7 8" id="KW-0472">Membrane</keyword>
<reference evidence="11" key="1">
    <citation type="submission" date="2018-07" db="EMBL/GenBank/DDBJ databases">
        <authorList>
            <person name="Peiro R."/>
            <person name="Begona"/>
            <person name="Cbmso G."/>
            <person name="Lopez M."/>
            <person name="Gonzalez S."/>
        </authorList>
    </citation>
    <scope>NUCLEOTIDE SEQUENCE [LARGE SCALE GENOMIC DNA]</scope>
</reference>
<dbReference type="Proteomes" id="UP000254764">
    <property type="component" value="Unassembled WGS sequence"/>
</dbReference>
<dbReference type="GO" id="GO:0005886">
    <property type="term" value="C:plasma membrane"/>
    <property type="evidence" value="ECO:0007669"/>
    <property type="project" value="UniProtKB-SubCell"/>
</dbReference>
<dbReference type="AlphaFoldDB" id="A0A376ABP6"/>
<dbReference type="STRING" id="1336235.GCA_000518785_01967"/>
<accession>A0A376ABP6</accession>
<evidence type="ECO:0000256" key="6">
    <source>
        <dbReference type="ARBA" id="ARBA00023118"/>
    </source>
</evidence>
<sequence length="180" mass="20485">MSDFDTTPTELIETPITIGDVNQEYFNHVKKINDVFYDQVKISDQKAAYIFTFMLAFLVTSSEVRNVFTIARYLERDIVVNGLSAMLALASTFSILSALLVVLPRHIKTSSSLFWGTWAHHRPLLEQAAEKADINYLFNEYMRNADVLSLICRQKYRFVSFAFRGLIATVVIYVALLIAG</sequence>
<keyword evidence="4" id="KW-0547">Nucleotide-binding</keyword>
<feature type="transmembrane region" description="Helical" evidence="8">
    <location>
        <begin position="84"/>
        <end position="103"/>
    </location>
</feature>
<feature type="transmembrane region" description="Helical" evidence="8">
    <location>
        <begin position="47"/>
        <end position="64"/>
    </location>
</feature>
<dbReference type="Pfam" id="PF18967">
    <property type="entry name" value="PycTM"/>
    <property type="match status" value="1"/>
</dbReference>
<gene>
    <name evidence="10" type="ORF">RHIZ70_977</name>
</gene>
<dbReference type="InterPro" id="IPR043760">
    <property type="entry name" value="PycTM_dom"/>
</dbReference>
<dbReference type="GO" id="GO:0000166">
    <property type="term" value="F:nucleotide binding"/>
    <property type="evidence" value="ECO:0007669"/>
    <property type="project" value="UniProtKB-KW"/>
</dbReference>
<keyword evidence="6" id="KW-0051">Antiviral defense</keyword>
<dbReference type="RefSeq" id="WP_115668354.1">
    <property type="nucleotide sequence ID" value="NZ_UEYP01000001.1"/>
</dbReference>
<evidence type="ECO:0000259" key="9">
    <source>
        <dbReference type="Pfam" id="PF18967"/>
    </source>
</evidence>
<name>A0A376ABP6_9HYPH</name>
<keyword evidence="5 8" id="KW-1133">Transmembrane helix</keyword>
<evidence type="ECO:0000256" key="2">
    <source>
        <dbReference type="ARBA" id="ARBA00022475"/>
    </source>
</evidence>
<feature type="transmembrane region" description="Helical" evidence="8">
    <location>
        <begin position="158"/>
        <end position="179"/>
    </location>
</feature>
<evidence type="ECO:0000256" key="5">
    <source>
        <dbReference type="ARBA" id="ARBA00022989"/>
    </source>
</evidence>
<evidence type="ECO:0000313" key="11">
    <source>
        <dbReference type="Proteomes" id="UP000254764"/>
    </source>
</evidence>
<comment type="subcellular location">
    <subcellularLocation>
        <location evidence="1">Cell membrane</location>
    </subcellularLocation>
</comment>
<keyword evidence="11" id="KW-1185">Reference proteome</keyword>